<proteinExistence type="predicted"/>
<keyword evidence="3" id="KW-1185">Reference proteome</keyword>
<protein>
    <recommendedName>
        <fullName evidence="4">Lipoprotein</fullName>
    </recommendedName>
</protein>
<keyword evidence="1" id="KW-0732">Signal</keyword>
<feature type="chain" id="PRO_5005212335" description="Lipoprotein" evidence="1">
    <location>
        <begin position="23"/>
        <end position="509"/>
    </location>
</feature>
<dbReference type="PROSITE" id="PS51257">
    <property type="entry name" value="PROKAR_LIPOPROTEIN"/>
    <property type="match status" value="1"/>
</dbReference>
<dbReference type="AlphaFoldDB" id="A0A0H4X5D1"/>
<evidence type="ECO:0000256" key="1">
    <source>
        <dbReference type="SAM" id="SignalP"/>
    </source>
</evidence>
<dbReference type="eggNOG" id="COG3292">
    <property type="taxonomic scope" value="Bacteria"/>
</dbReference>
<organism evidence="2 3">
    <name type="scientific">Pseudomyxococcus hansupus</name>
    <dbReference type="NCBI Taxonomy" id="1297742"/>
    <lineage>
        <taxon>Bacteria</taxon>
        <taxon>Pseudomonadati</taxon>
        <taxon>Myxococcota</taxon>
        <taxon>Myxococcia</taxon>
        <taxon>Myxococcales</taxon>
        <taxon>Cystobacterineae</taxon>
        <taxon>Myxococcaceae</taxon>
        <taxon>Pseudomyxococcus</taxon>
    </lineage>
</organism>
<dbReference type="Proteomes" id="UP000009026">
    <property type="component" value="Chromosome"/>
</dbReference>
<dbReference type="OrthoDB" id="5481542at2"/>
<sequence length="509" mass="53856">MRIQPRASASVVFSLLSLVVLGACGEDGTLPLDTPELTPFQPAQVQATTALAPVSGFADQSGGGIFANASRELVRLRLDGSRGAMSPHPGNTAEAGAINGVFRLGPHSALVEAQNGLFLAESGWLIEPPWREALGPGVVTTAQSADGAVWLAHARGLFRLQEGTLAELKVDGASLTGITSLAAAPSPENVPGVWYLRENTLGVAVALSTTNYRVLTTAAPLKEGETLKSLAGIGPAVGTAGELWALTSNGLLRRTRDGWRRVELAQQPDQLVGAGRFLWARAGSALLLHDADANTWSVASDATTGDFQILALDESGCLWVQRGGQSLALSRVLVPRLQGLFQGMRIVEDGLVVRAVMPPGPAPASVAFALGNTEIPTEAPDYSLGGLEADGSHRAYSFATLEAGRYVLSVVARYEDGSEARRSVPFDFAPLQSGPLSWDKDIRPIHESRCRNCHNSASAARSLDSYELWRANAPIITAAVRDQRMPADGPMDPELINRIQRWASSGARP</sequence>
<evidence type="ECO:0008006" key="4">
    <source>
        <dbReference type="Google" id="ProtNLM"/>
    </source>
</evidence>
<evidence type="ECO:0000313" key="3">
    <source>
        <dbReference type="Proteomes" id="UP000009026"/>
    </source>
</evidence>
<dbReference type="EMBL" id="CP012109">
    <property type="protein sequence ID" value="AKQ69053.1"/>
    <property type="molecule type" value="Genomic_DNA"/>
</dbReference>
<feature type="signal peptide" evidence="1">
    <location>
        <begin position="1"/>
        <end position="22"/>
    </location>
</feature>
<dbReference type="KEGG" id="mym:A176_005965"/>
<accession>A0A0H4X5D1</accession>
<dbReference type="PATRIC" id="fig|1297742.4.peg.6058"/>
<dbReference type="RefSeq" id="WP_002638365.1">
    <property type="nucleotide sequence ID" value="NZ_CP012109.1"/>
</dbReference>
<dbReference type="STRING" id="1297742.A176_005965"/>
<gene>
    <name evidence="2" type="ORF">A176_005965</name>
</gene>
<evidence type="ECO:0000313" key="2">
    <source>
        <dbReference type="EMBL" id="AKQ69053.1"/>
    </source>
</evidence>
<reference evidence="2 3" key="1">
    <citation type="journal article" date="2016" name="PLoS ONE">
        <title>Complete Genome Sequence and Comparative Genomics of a Novel Myxobacterium Myxococcus hansupus.</title>
        <authorList>
            <person name="Sharma G."/>
            <person name="Narwani T."/>
            <person name="Subramanian S."/>
        </authorList>
    </citation>
    <scope>NUCLEOTIDE SEQUENCE [LARGE SCALE GENOMIC DNA]</scope>
    <source>
        <strain evidence="3">mixupus</strain>
    </source>
</reference>
<name>A0A0H4X5D1_9BACT</name>